<feature type="domain" description="BIG2" evidence="5">
    <location>
        <begin position="1474"/>
        <end position="1551"/>
    </location>
</feature>
<dbReference type="InterPro" id="IPR008964">
    <property type="entry name" value="Invasin/intimin_cell_adhesion"/>
</dbReference>
<comment type="catalytic activity">
    <reaction evidence="1">
        <text>Hydrolyzes the link between N-acetylmuramoyl residues and L-amino acid residues in certain cell-wall glycopeptides.</text>
        <dbReference type="EC" id="3.5.1.28"/>
    </reaction>
</comment>
<dbReference type="GO" id="GO:0071555">
    <property type="term" value="P:cell wall organization"/>
    <property type="evidence" value="ECO:0007669"/>
    <property type="project" value="UniProtKB-KW"/>
</dbReference>
<keyword evidence="4" id="KW-0961">Cell wall biogenesis/degradation</keyword>
<evidence type="ECO:0000256" key="2">
    <source>
        <dbReference type="ARBA" id="ARBA00011901"/>
    </source>
</evidence>
<dbReference type="InterPro" id="IPR006626">
    <property type="entry name" value="PbH1"/>
</dbReference>
<dbReference type="EC" id="3.5.1.28" evidence="2"/>
<feature type="domain" description="BIG2" evidence="5">
    <location>
        <begin position="774"/>
        <end position="849"/>
    </location>
</feature>
<dbReference type="SMART" id="SM00710">
    <property type="entry name" value="PbH1"/>
    <property type="match status" value="6"/>
</dbReference>
<proteinExistence type="predicted"/>
<dbReference type="Gene3D" id="2.60.40.1080">
    <property type="match status" value="7"/>
</dbReference>
<gene>
    <name evidence="6" type="ORF">FNV44_03015</name>
</gene>
<dbReference type="SUPFAM" id="SSF49373">
    <property type="entry name" value="Invasin/intimin cell-adhesion fragments"/>
    <property type="match status" value="6"/>
</dbReference>
<dbReference type="InterPro" id="IPR051206">
    <property type="entry name" value="NAMLAA_amidase_2"/>
</dbReference>
<dbReference type="GO" id="GO:0009254">
    <property type="term" value="P:peptidoglycan turnover"/>
    <property type="evidence" value="ECO:0007669"/>
    <property type="project" value="TreeGrafter"/>
</dbReference>
<dbReference type="InterPro" id="IPR003343">
    <property type="entry name" value="Big_2"/>
</dbReference>
<dbReference type="PROSITE" id="PS51257">
    <property type="entry name" value="PROKAR_LIPOPROTEIN"/>
    <property type="match status" value="1"/>
</dbReference>
<dbReference type="SUPFAM" id="SSF55846">
    <property type="entry name" value="N-acetylmuramoyl-L-alanine amidase-like"/>
    <property type="match status" value="1"/>
</dbReference>
<dbReference type="SMART" id="SM00635">
    <property type="entry name" value="BID_2"/>
    <property type="match status" value="7"/>
</dbReference>
<feature type="domain" description="BIG2" evidence="5">
    <location>
        <begin position="354"/>
        <end position="429"/>
    </location>
</feature>
<feature type="domain" description="BIG2" evidence="5">
    <location>
        <begin position="24"/>
        <end position="96"/>
    </location>
</feature>
<comment type="caution">
    <text evidence="6">The sequence shown here is derived from an EMBL/GenBank/DDBJ whole genome shotgun (WGS) entry which is preliminary data.</text>
</comment>
<dbReference type="InterPro" id="IPR011050">
    <property type="entry name" value="Pectin_lyase_fold/virulence"/>
</dbReference>
<dbReference type="InterPro" id="IPR012334">
    <property type="entry name" value="Pectin_lyas_fold"/>
</dbReference>
<dbReference type="PANTHER" id="PTHR30417">
    <property type="entry name" value="N-ACETYLMURAMOYL-L-ALANINE AMIDASE AMID"/>
    <property type="match status" value="1"/>
</dbReference>
<evidence type="ECO:0000256" key="3">
    <source>
        <dbReference type="ARBA" id="ARBA00022801"/>
    </source>
</evidence>
<feature type="domain" description="BIG2" evidence="5">
    <location>
        <begin position="190"/>
        <end position="265"/>
    </location>
</feature>
<evidence type="ECO:0000313" key="6">
    <source>
        <dbReference type="EMBL" id="TRY00030.1"/>
    </source>
</evidence>
<reference evidence="6 7" key="1">
    <citation type="submission" date="2019-07" db="EMBL/GenBank/DDBJ databases">
        <title>Genome sequence of Acholeplasma laidlawii strain with increased resistance to erythromycin.</title>
        <authorList>
            <person name="Medvedeva E.S."/>
            <person name="Baranova N.B."/>
            <person name="Siniagina M.N."/>
            <person name="Mouzykantov A."/>
            <person name="Chernova O.A."/>
            <person name="Chernov V.M."/>
        </authorList>
    </citation>
    <scope>NUCLEOTIDE SEQUENCE [LARGE SCALE GENOMIC DNA]</scope>
    <source>
        <strain evidence="6 7">PG8REry</strain>
    </source>
</reference>
<dbReference type="Gene3D" id="2.160.20.10">
    <property type="entry name" value="Single-stranded right-handed beta-helix, Pectin lyase-like"/>
    <property type="match status" value="2"/>
</dbReference>
<accession>A0A553IIK5</accession>
<name>A0A553IIK5_ACHLA</name>
<evidence type="ECO:0000256" key="4">
    <source>
        <dbReference type="ARBA" id="ARBA00023316"/>
    </source>
</evidence>
<keyword evidence="3" id="KW-0378">Hydrolase</keyword>
<dbReference type="GO" id="GO:0008745">
    <property type="term" value="F:N-acetylmuramoyl-L-alanine amidase activity"/>
    <property type="evidence" value="ECO:0007669"/>
    <property type="project" value="UniProtKB-EC"/>
</dbReference>
<dbReference type="InterPro" id="IPR036505">
    <property type="entry name" value="Amidase/PGRP_sf"/>
</dbReference>
<feature type="domain" description="BIG2" evidence="5">
    <location>
        <begin position="272"/>
        <end position="347"/>
    </location>
</feature>
<dbReference type="Gene3D" id="3.40.80.10">
    <property type="entry name" value="Peptidoglycan recognition protein-like"/>
    <property type="match status" value="2"/>
</dbReference>
<dbReference type="Proteomes" id="UP000315938">
    <property type="component" value="Unassembled WGS sequence"/>
</dbReference>
<dbReference type="PANTHER" id="PTHR30417:SF1">
    <property type="entry name" value="N-ACETYLMURAMOYL-L-ALANINE AMIDASE AMID"/>
    <property type="match status" value="1"/>
</dbReference>
<dbReference type="GO" id="GO:0009253">
    <property type="term" value="P:peptidoglycan catabolic process"/>
    <property type="evidence" value="ECO:0007669"/>
    <property type="project" value="InterPro"/>
</dbReference>
<dbReference type="Pfam" id="PF01510">
    <property type="entry name" value="Amidase_2"/>
    <property type="match status" value="1"/>
</dbReference>
<feature type="domain" description="BIG2" evidence="5">
    <location>
        <begin position="108"/>
        <end position="183"/>
    </location>
</feature>
<protein>
    <recommendedName>
        <fullName evidence="2">N-acetylmuramoyl-L-alanine amidase</fullName>
        <ecNumber evidence="2">3.5.1.28</ecNumber>
    </recommendedName>
</protein>
<dbReference type="EMBL" id="VKID01000001">
    <property type="protein sequence ID" value="TRY00030.1"/>
    <property type="molecule type" value="Genomic_DNA"/>
</dbReference>
<sequence>MKRRLLVLFMVILSFILVSCTEIDEASFSFKDSEVTIKVGDSYTLDHEITQGLEVEYTMSAEGIISISGQTVTALAVGEVDVTATVVGKDLSDTIKIIVEAKEDPVVAVQSVAIAGDNAGLVGEAITLTATVLPQNATNKEVTWTTSDAELATVENGVVTLLKAGVVTITATSGEKSDTHEITISDVVVDVESVTIEGLSDGVEGTTITLTVSVLPVDATDKTVTWTTSNAELATVANGVVTLLKEGVVTITSTSGEQSYTHEITINALVVNVDSVSVEGLNEGVVDGEITLTATVLPQNATNKEVTWTTSDAELATVVNGVVTLLKEGVVTITATADGKTDSFEITIGPKPIELESIEITGSSAGFIGDTINLTVTASPEGAQLPVVIWSVNISAYATVENGVVTLHRQGTVLVTATVNGISATHEITVQKVAAQIGSVNYGTIQDAITAASDSDTIVIFGGTHNEVLNITKSNLNFVPKENEQVILTNVINLTGNLENISFTNLEFTLDAQIKSTGTLKGFTFKNNLVYDTNLAGTTYAPISRINVNAFIQFYRLAGTNLFGDIHIEDNVFTNIKSDIISLDRTMVNAEINIKYNEFRNFEISAIRFDGGYNNGTYNITNNLFENDELGAYSAITFRAYAPESGNVQNIYIDDNTFVNIGTLSKNRDGDQPGSGVITFSTFNSNDTNVFVRNNEFTHTFNSIHLRGALTKWSATISGNTFTDSLGYIYFDTTKLAVFETNEFVDALGEAVDPTRVLEVIDPAYKLVRIAEPVLESFEISGFNAGQVSEELSLTLVATPPYFVFSDVVWTSSDEEVATVVDGVVTLLQEGVVTITATYGEMIETIEITVTAKMAAYLNEVGYVTIQEAITAAVSGDTIEVNKGEFSENLNIDKPLTLLGFDGHLTTLTGKVTIAKNIENVTIEGFNMTGNFQVISTGTLKGFSFRHNHVFDTNLIATGYATNARTNVNAIIQFYAGAGTNVFGDIHIEFNTFNNIKSDIIALDRTMASSEINIRSNEFTNFKIGAIRFDGGYNNGTYNIEDNIFKNDVKQAETAILFRAYSASSGNLQTINIQRNLFENIGNEFNNPTDNYAQSAVIATSTYNSMNIDFNIIENVFVNTHNTVHLRKNETTTTLIYDVDVLRNTFENPTGYVFFEDGDLTLLEDNIYLDKMGQAVDASKVQDELTGGRRIIKILQDEAEYVIIRYTFNAETATYDISEEFKTGVVGSKVTVLSNPELGYFTEFEVYEGVILADGSLVIEIYYEVLVNSFTYELEFNGGNTFYENRDAMVNDWINDYNTFGGTSYVINELPRDTFGSSINIHTFFFDARFRDKWLWVAKYLGVVGSSTNRASAQNIVSRDSVTAFDAVNANYRYAFSYEVRGFMDGRKFTENANWQSADYSLRDLKYGFWSYLIADKQETVFLSQSEVQVLPTEVYLENYEFKGWFNNPEFTGDRIYEITEPTKLYAKFEEKNPVTSLTISNPIGEMIKGDTYDLVVDIAPTDAYNKLLLFTSSDVKVMSVSPEGTLTALNAGIAVITVTNHNGEIMTTMEVTVHPMDDVTLEFSSGFNGFINVGEEFTMTAVGVGKDNAGKTFTYVPEEDGIVELIGTNTFKALLPGTTLIDIFDGAELIYTYTVVVQGALDAEDRVDQLLDLLGNANNAVVNGLNVITYYTSGQEWSDPRYESVNLYLFDDYVVDRTTYPADPTKFSNRLMDSVEFVLIHDTANLNGGLASHGSFFANPANSIGIHYTTGDYGIVSSLPDEYVGWHAGDGTASSFQWHDTGIVVTDNEKPIIDISTDGFWTFNGQKSTVQAPRGDNNAILDKSYFTYQGPTWDVVGGKYVIGTHWFAKTQQARGVIASRGGNLNSIGIEMNVNRNADIIDTVQRTAKLVANLLEENNLSNNRVIMHNTTDGKGDPYTLNNTVYNGTWYFDRFMEHVAIERLVLSQFADATITFHSDSELLSDTGRVIAMPQVTTEVQYTITVEIDGVSKSITLTSVIPGIHTWSQNYGFFKPTQAWAKADYRK</sequence>
<dbReference type="SUPFAM" id="SSF51126">
    <property type="entry name" value="Pectin lyase-like"/>
    <property type="match status" value="2"/>
</dbReference>
<organism evidence="6 7">
    <name type="scientific">Acholeplasma laidlawii</name>
    <dbReference type="NCBI Taxonomy" id="2148"/>
    <lineage>
        <taxon>Bacteria</taxon>
        <taxon>Bacillati</taxon>
        <taxon>Mycoplasmatota</taxon>
        <taxon>Mollicutes</taxon>
        <taxon>Acholeplasmatales</taxon>
        <taxon>Acholeplasmataceae</taxon>
        <taxon>Acholeplasma</taxon>
    </lineage>
</organism>
<dbReference type="RefSeq" id="WP_143215674.1">
    <property type="nucleotide sequence ID" value="NZ_VKID01000001.1"/>
</dbReference>
<dbReference type="Pfam" id="PF02368">
    <property type="entry name" value="Big_2"/>
    <property type="match status" value="4"/>
</dbReference>
<evidence type="ECO:0000256" key="1">
    <source>
        <dbReference type="ARBA" id="ARBA00001561"/>
    </source>
</evidence>
<evidence type="ECO:0000259" key="5">
    <source>
        <dbReference type="SMART" id="SM00635"/>
    </source>
</evidence>
<dbReference type="InterPro" id="IPR002502">
    <property type="entry name" value="Amidase_domain"/>
</dbReference>
<evidence type="ECO:0000313" key="7">
    <source>
        <dbReference type="Proteomes" id="UP000315938"/>
    </source>
</evidence>